<dbReference type="Gene3D" id="3.90.70.10">
    <property type="entry name" value="Cysteine proteinases"/>
    <property type="match status" value="4"/>
</dbReference>
<feature type="domain" description="Peptidase C1A papain C-terminal" evidence="9">
    <location>
        <begin position="132"/>
        <end position="346"/>
    </location>
</feature>
<comment type="similarity">
    <text evidence="1">Belongs to the peptidase C1 family.</text>
</comment>
<dbReference type="SMART" id="SM00848">
    <property type="entry name" value="Inhibitor_I29"/>
    <property type="match status" value="2"/>
</dbReference>
<dbReference type="PANTHER" id="PTHR12411">
    <property type="entry name" value="CYSTEINE PROTEASE FAMILY C1-RELATED"/>
    <property type="match status" value="1"/>
</dbReference>
<protein>
    <submittedName>
        <fullName evidence="11">Uncharacterized protein</fullName>
    </submittedName>
</protein>
<evidence type="ECO:0000313" key="12">
    <source>
        <dbReference type="Proteomes" id="UP000825729"/>
    </source>
</evidence>
<evidence type="ECO:0000259" key="9">
    <source>
        <dbReference type="SMART" id="SM00645"/>
    </source>
</evidence>
<dbReference type="InterPro" id="IPR013128">
    <property type="entry name" value="Peptidase_C1A"/>
</dbReference>
<dbReference type="SUPFAM" id="SSF54001">
    <property type="entry name" value="Cysteine proteinases"/>
    <property type="match status" value="3"/>
</dbReference>
<evidence type="ECO:0000256" key="8">
    <source>
        <dbReference type="SAM" id="SignalP"/>
    </source>
</evidence>
<dbReference type="FunFam" id="3.90.70.10:FF:000023">
    <property type="entry name" value="Senescence-specific cysteine protease SAG39"/>
    <property type="match status" value="2"/>
</dbReference>
<feature type="domain" description="Cathepsin propeptide inhibitor" evidence="10">
    <location>
        <begin position="623"/>
        <end position="680"/>
    </location>
</feature>
<dbReference type="Proteomes" id="UP000825729">
    <property type="component" value="Unassembled WGS sequence"/>
</dbReference>
<dbReference type="SMART" id="SM00645">
    <property type="entry name" value="Pept_C1"/>
    <property type="match status" value="3"/>
</dbReference>
<dbReference type="InterPro" id="IPR025661">
    <property type="entry name" value="Pept_asp_AS"/>
</dbReference>
<accession>A0AAV7EZ28</accession>
<evidence type="ECO:0000256" key="1">
    <source>
        <dbReference type="ARBA" id="ARBA00008455"/>
    </source>
</evidence>
<feature type="chain" id="PRO_5043608329" evidence="8">
    <location>
        <begin position="33"/>
        <end position="926"/>
    </location>
</feature>
<name>A0AAV7EZ28_ARIFI</name>
<feature type="region of interest" description="Disordered" evidence="7">
    <location>
        <begin position="337"/>
        <end position="356"/>
    </location>
</feature>
<proteinExistence type="inferred from homology"/>
<dbReference type="InterPro" id="IPR038765">
    <property type="entry name" value="Papain-like_cys_pep_sf"/>
</dbReference>
<organism evidence="11 12">
    <name type="scientific">Aristolochia fimbriata</name>
    <name type="common">White veined hardy Dutchman's pipe vine</name>
    <dbReference type="NCBI Taxonomy" id="158543"/>
    <lineage>
        <taxon>Eukaryota</taxon>
        <taxon>Viridiplantae</taxon>
        <taxon>Streptophyta</taxon>
        <taxon>Embryophyta</taxon>
        <taxon>Tracheophyta</taxon>
        <taxon>Spermatophyta</taxon>
        <taxon>Magnoliopsida</taxon>
        <taxon>Magnoliidae</taxon>
        <taxon>Piperales</taxon>
        <taxon>Aristolochiaceae</taxon>
        <taxon>Aristolochia</taxon>
    </lineage>
</organism>
<sequence>MASIQYQCLLTSSFAILMLLLISVFFLQGSTARTLPAAEQERMKEMHGQWAARLGRVYKSAAEKERRFQIFKANVEYIEAFNGAGNKSYKLGVNQFTDLTNEEFKAYYSTGLIKPSHQPRTTSFKYQNFTQVPSTMDWRKQGAVTPIKNQGQCGSCWAFSTVAAIEGITKIKTGKLISLSEQELVDCDTDMDRGCKGGFMDNAFEFVQKNGGLATEDDYPYTGVDGTCNTDKESIHAASITGHEDVPENSEESLVKAVANQPVSVAIDASGSDFQFYKVGVFKGECGTNLDHGVTAVGYGVDEDGITKFWLVKNSWGDAWGENGYIRMQKDVDAEEGLTSKPSMVPVTNPTSSASISSDLTNEEFKAYYSTGLIKPSHQPRTTSFKYQNFTQVPSTMDWRKQGAVTPIKNQGQCGSCWAFSTVAAIEGITKIKTGKLISLSGRSWSIATLTWTEDVGRFHGQRLRIRPKMEALPPKMTTPTRERAENSEESLVKAVANQPVSVAIDASGSDFQFYKVGVFKGECGTNLDHGVTAVGYGVDEDGITKFWLVKNSWGDAWGENGYIRMQKDVDAEEASMASIQYQCLLTSSFAILMLLLISVFFLQGSTARTLPAAEQERMKEMHGQWAARLGRVYKSAAEKERRFQIFKANVEYIEAFNGARNKSYKLGVNQFTDLTNEEFKAYYSTGLIKPSHQPRTTSFKYQNFTQVPSTMDWRKQGAVTPIKNQGQCGSCWAFSTVAAIEGITKIKTGKLISLSEQELVDCDTDMDRGCKGGFMDNAFEFVQKNGGLATEDDYPYTGVDGTCNTDKESIHAASITGHEDVPENSEESLVKAVANQPVSVAIDASGSDFQFYKVGVFKGECGTNLDHGVTAVGYGVDEDGITKFWLVKNSWGDAWGENGYIRMQKDVDAEEGLCGIAMKPSYPTA</sequence>
<dbReference type="PROSITE" id="PS00639">
    <property type="entry name" value="THIOL_PROTEASE_HIS"/>
    <property type="match status" value="3"/>
</dbReference>
<evidence type="ECO:0000256" key="7">
    <source>
        <dbReference type="SAM" id="MobiDB-lite"/>
    </source>
</evidence>
<dbReference type="GO" id="GO:0008234">
    <property type="term" value="F:cysteine-type peptidase activity"/>
    <property type="evidence" value="ECO:0007669"/>
    <property type="project" value="UniProtKB-KW"/>
</dbReference>
<dbReference type="InterPro" id="IPR000668">
    <property type="entry name" value="Peptidase_C1A_C"/>
</dbReference>
<evidence type="ECO:0000259" key="10">
    <source>
        <dbReference type="SMART" id="SM00848"/>
    </source>
</evidence>
<dbReference type="AlphaFoldDB" id="A0AAV7EZ28"/>
<dbReference type="InterPro" id="IPR000169">
    <property type="entry name" value="Pept_cys_AS"/>
</dbReference>
<keyword evidence="12" id="KW-1185">Reference proteome</keyword>
<gene>
    <name evidence="11" type="ORF">H6P81_006658</name>
</gene>
<evidence type="ECO:0000313" key="11">
    <source>
        <dbReference type="EMBL" id="KAG9453754.1"/>
    </source>
</evidence>
<dbReference type="PRINTS" id="PR00705">
    <property type="entry name" value="PAPAIN"/>
</dbReference>
<evidence type="ECO:0000256" key="2">
    <source>
        <dbReference type="ARBA" id="ARBA00022670"/>
    </source>
</evidence>
<dbReference type="Pfam" id="PF08246">
    <property type="entry name" value="Inhibitor_I29"/>
    <property type="match status" value="2"/>
</dbReference>
<keyword evidence="5" id="KW-0788">Thiol protease</keyword>
<feature type="signal peptide" evidence="8">
    <location>
        <begin position="1"/>
        <end position="32"/>
    </location>
</feature>
<keyword evidence="4" id="KW-0378">Hydrolase</keyword>
<dbReference type="PROSITE" id="PS00139">
    <property type="entry name" value="THIOL_PROTEASE_CYS"/>
    <property type="match status" value="3"/>
</dbReference>
<dbReference type="InterPro" id="IPR039417">
    <property type="entry name" value="Peptidase_C1A_papain-like"/>
</dbReference>
<dbReference type="CDD" id="cd02248">
    <property type="entry name" value="Peptidase_C1A"/>
    <property type="match status" value="3"/>
</dbReference>
<reference evidence="11 12" key="1">
    <citation type="submission" date="2021-07" db="EMBL/GenBank/DDBJ databases">
        <title>The Aristolochia fimbriata genome: insights into angiosperm evolution, floral development and chemical biosynthesis.</title>
        <authorList>
            <person name="Jiao Y."/>
        </authorList>
    </citation>
    <scope>NUCLEOTIDE SEQUENCE [LARGE SCALE GENOMIC DNA]</scope>
    <source>
        <strain evidence="11">IBCAS-2021</strain>
        <tissue evidence="11">Leaf</tissue>
    </source>
</reference>
<feature type="domain" description="Cathepsin propeptide inhibitor" evidence="10">
    <location>
        <begin position="47"/>
        <end position="104"/>
    </location>
</feature>
<dbReference type="Pfam" id="PF00112">
    <property type="entry name" value="Peptidase_C1"/>
    <property type="match status" value="4"/>
</dbReference>
<keyword evidence="3 8" id="KW-0732">Signal</keyword>
<feature type="domain" description="Peptidase C1A papain C-terminal" evidence="9">
    <location>
        <begin position="393"/>
        <end position="579"/>
    </location>
</feature>
<dbReference type="InterPro" id="IPR025660">
    <property type="entry name" value="Pept_his_AS"/>
</dbReference>
<evidence type="ECO:0000256" key="3">
    <source>
        <dbReference type="ARBA" id="ARBA00022729"/>
    </source>
</evidence>
<feature type="compositionally biased region" description="Polar residues" evidence="7">
    <location>
        <begin position="340"/>
        <end position="356"/>
    </location>
</feature>
<dbReference type="EMBL" id="JAINDJ010000003">
    <property type="protein sequence ID" value="KAG9453754.1"/>
    <property type="molecule type" value="Genomic_DNA"/>
</dbReference>
<evidence type="ECO:0000256" key="5">
    <source>
        <dbReference type="ARBA" id="ARBA00022807"/>
    </source>
</evidence>
<keyword evidence="2" id="KW-0645">Protease</keyword>
<dbReference type="PROSITE" id="PS00640">
    <property type="entry name" value="THIOL_PROTEASE_ASN"/>
    <property type="match status" value="3"/>
</dbReference>
<comment type="caution">
    <text evidence="11">The sequence shown here is derived from an EMBL/GenBank/DDBJ whole genome shotgun (WGS) entry which is preliminary data.</text>
</comment>
<evidence type="ECO:0000256" key="6">
    <source>
        <dbReference type="ARBA" id="ARBA00023157"/>
    </source>
</evidence>
<keyword evidence="6" id="KW-1015">Disulfide bond</keyword>
<dbReference type="GO" id="GO:0006508">
    <property type="term" value="P:proteolysis"/>
    <property type="evidence" value="ECO:0007669"/>
    <property type="project" value="UniProtKB-KW"/>
</dbReference>
<evidence type="ECO:0000256" key="4">
    <source>
        <dbReference type="ARBA" id="ARBA00022801"/>
    </source>
</evidence>
<feature type="domain" description="Peptidase C1A papain C-terminal" evidence="9">
    <location>
        <begin position="708"/>
        <end position="925"/>
    </location>
</feature>
<dbReference type="InterPro" id="IPR013201">
    <property type="entry name" value="Prot_inhib_I29"/>
</dbReference>